<proteinExistence type="predicted"/>
<evidence type="ECO:0000313" key="3">
    <source>
        <dbReference type="Proteomes" id="UP001176521"/>
    </source>
</evidence>
<feature type="compositionally biased region" description="Low complexity" evidence="1">
    <location>
        <begin position="117"/>
        <end position="141"/>
    </location>
</feature>
<feature type="compositionally biased region" description="Basic and acidic residues" evidence="1">
    <location>
        <begin position="87"/>
        <end position="109"/>
    </location>
</feature>
<gene>
    <name evidence="2" type="ORF">OC842_006814</name>
</gene>
<reference evidence="2" key="1">
    <citation type="journal article" date="2023" name="PhytoFront">
        <title>Draft Genome Resources of Seven Strains of Tilletia horrida, Causal Agent of Kernel Smut of Rice.</title>
        <authorList>
            <person name="Khanal S."/>
            <person name="Antony Babu S."/>
            <person name="Zhou X.G."/>
        </authorList>
    </citation>
    <scope>NUCLEOTIDE SEQUENCE</scope>
    <source>
        <strain evidence="2">TX3</strain>
    </source>
</reference>
<accession>A0AAN6JHK9</accession>
<keyword evidence="3" id="KW-1185">Reference proteome</keyword>
<dbReference type="Proteomes" id="UP001176521">
    <property type="component" value="Unassembled WGS sequence"/>
</dbReference>
<protein>
    <submittedName>
        <fullName evidence="2">Uncharacterized protein</fullName>
    </submittedName>
</protein>
<dbReference type="EMBL" id="JAPDMQ010000683">
    <property type="protein sequence ID" value="KAK0521337.1"/>
    <property type="molecule type" value="Genomic_DNA"/>
</dbReference>
<evidence type="ECO:0000256" key="1">
    <source>
        <dbReference type="SAM" id="MobiDB-lite"/>
    </source>
</evidence>
<feature type="compositionally biased region" description="Polar residues" evidence="1">
    <location>
        <begin position="262"/>
        <end position="273"/>
    </location>
</feature>
<feature type="compositionally biased region" description="Low complexity" evidence="1">
    <location>
        <begin position="161"/>
        <end position="199"/>
    </location>
</feature>
<evidence type="ECO:0000313" key="2">
    <source>
        <dbReference type="EMBL" id="KAK0521337.1"/>
    </source>
</evidence>
<organism evidence="2 3">
    <name type="scientific">Tilletia horrida</name>
    <dbReference type="NCBI Taxonomy" id="155126"/>
    <lineage>
        <taxon>Eukaryota</taxon>
        <taxon>Fungi</taxon>
        <taxon>Dikarya</taxon>
        <taxon>Basidiomycota</taxon>
        <taxon>Ustilaginomycotina</taxon>
        <taxon>Exobasidiomycetes</taxon>
        <taxon>Tilletiales</taxon>
        <taxon>Tilletiaceae</taxon>
        <taxon>Tilletia</taxon>
    </lineage>
</organism>
<feature type="region of interest" description="Disordered" evidence="1">
    <location>
        <begin position="1"/>
        <end position="273"/>
    </location>
</feature>
<dbReference type="AlphaFoldDB" id="A0AAN6JHK9"/>
<comment type="caution">
    <text evidence="2">The sequence shown here is derived from an EMBL/GenBank/DDBJ whole genome shotgun (WGS) entry which is preliminary data.</text>
</comment>
<feature type="compositionally biased region" description="Low complexity" evidence="1">
    <location>
        <begin position="36"/>
        <end position="64"/>
    </location>
</feature>
<sequence length="467" mass="49474">MGSSTEATDEATKRYGTRTSADRRRPSNLDGFVVESDNSSSSPSPAVNRSAPSISALSTTSTTTGNVNERPSVPDRPQATPAVAGKRGPDFSDLSRRALNDGNKQRDAVSETDSDSSSDSGSKAMRSSASSVKSSSVSTTSTRFARGIQPRSAGAGRSLPAVLSPTVATSASTSSSSSSTTGTSSAATKSLKAAVLAATNPAFPSHRSDASAGLSTKGNMGPPKKIPANPRASASSIRSDDGEGSSNRAGDNEGNPIDFTDSESSFSSITARTSQPRQRLAAIKIWTKAKEAGEARRTAAKEGREYKIAPGMTASLVYLNYDKAEIGKDKQGKPAIVFPCRCCIKTKMVPRPFHDSGTSNLWLHAKTQKVDVDGLEQAQVDKMLQKQAEKATAPTIIILTPGVTRQMAVAWVCMFARPISIVEDQGFLAFLHEQQRATMSKQVTVNRDISRWIDPCTAPMPRRARTH</sequence>
<name>A0AAN6JHK9_9BASI</name>